<dbReference type="SUPFAM" id="SSF49854">
    <property type="entry name" value="Spermadhesin, CUB domain"/>
    <property type="match status" value="1"/>
</dbReference>
<dbReference type="AlphaFoldDB" id="A0A0N5CNK3"/>
<feature type="domain" description="CUB" evidence="3">
    <location>
        <begin position="47"/>
        <end position="167"/>
    </location>
</feature>
<evidence type="ECO:0000313" key="5">
    <source>
        <dbReference type="Proteomes" id="UP000276776"/>
    </source>
</evidence>
<organism evidence="6">
    <name type="scientific">Thelazia callipaeda</name>
    <name type="common">Oriental eyeworm</name>
    <name type="synonym">Parasitic nematode</name>
    <dbReference type="NCBI Taxonomy" id="103827"/>
    <lineage>
        <taxon>Eukaryota</taxon>
        <taxon>Metazoa</taxon>
        <taxon>Ecdysozoa</taxon>
        <taxon>Nematoda</taxon>
        <taxon>Chromadorea</taxon>
        <taxon>Rhabditida</taxon>
        <taxon>Spirurina</taxon>
        <taxon>Spiruromorpha</taxon>
        <taxon>Thelazioidea</taxon>
        <taxon>Thelaziidae</taxon>
        <taxon>Thelazia</taxon>
    </lineage>
</organism>
<dbReference type="PROSITE" id="PS01180">
    <property type="entry name" value="CUB"/>
    <property type="match status" value="1"/>
</dbReference>
<dbReference type="Pfam" id="PF00431">
    <property type="entry name" value="CUB"/>
    <property type="match status" value="1"/>
</dbReference>
<comment type="caution">
    <text evidence="2">Lacks conserved residue(s) required for the propagation of feature annotation.</text>
</comment>
<evidence type="ECO:0000256" key="1">
    <source>
        <dbReference type="ARBA" id="ARBA00023157"/>
    </source>
</evidence>
<protein>
    <submittedName>
        <fullName evidence="6">CUB domain-containing protein</fullName>
    </submittedName>
</protein>
<dbReference type="EMBL" id="UYYF01000262">
    <property type="protein sequence ID" value="VDM97376.1"/>
    <property type="molecule type" value="Genomic_DNA"/>
</dbReference>
<accession>A0A0N5CNK3</accession>
<dbReference type="InterPro" id="IPR000742">
    <property type="entry name" value="EGF"/>
</dbReference>
<evidence type="ECO:0000259" key="3">
    <source>
        <dbReference type="PROSITE" id="PS01180"/>
    </source>
</evidence>
<dbReference type="Gene3D" id="2.60.120.290">
    <property type="entry name" value="Spermadhesin, CUB domain"/>
    <property type="match status" value="1"/>
</dbReference>
<dbReference type="OrthoDB" id="5808781at2759"/>
<dbReference type="InterPro" id="IPR035914">
    <property type="entry name" value="Sperma_CUB_dom_sf"/>
</dbReference>
<evidence type="ECO:0000313" key="4">
    <source>
        <dbReference type="EMBL" id="VDM97376.1"/>
    </source>
</evidence>
<reference evidence="6" key="1">
    <citation type="submission" date="2017-02" db="UniProtKB">
        <authorList>
            <consortium name="WormBaseParasite"/>
        </authorList>
    </citation>
    <scope>IDENTIFICATION</scope>
</reference>
<keyword evidence="1" id="KW-1015">Disulfide bond</keyword>
<sequence length="177" mass="20388">HFSDRCDIECKNGGTVVESNCNCKCIYGFDGKNCEQLSRRKFFTDASCGVYEKEHGLISLSTYPRSQTNAIFCQWLIKSQSGKTIEFYVKDLDLDGENMPPNTPCNDFFYIWGAKSILNPISCNKSAEENLIGIRFESDSDWLLIELRTNPWSDQPHRGPQIKYRQIDAPYQRCLFL</sequence>
<dbReference type="Proteomes" id="UP000276776">
    <property type="component" value="Unassembled WGS sequence"/>
</dbReference>
<dbReference type="WBParaSite" id="TCLT_0000176501-mRNA-1">
    <property type="protein sequence ID" value="TCLT_0000176501-mRNA-1"/>
    <property type="gene ID" value="TCLT_0000176501"/>
</dbReference>
<evidence type="ECO:0000256" key="2">
    <source>
        <dbReference type="PROSITE-ProRule" id="PRU00059"/>
    </source>
</evidence>
<reference evidence="4 5" key="2">
    <citation type="submission" date="2018-11" db="EMBL/GenBank/DDBJ databases">
        <authorList>
            <consortium name="Pathogen Informatics"/>
        </authorList>
    </citation>
    <scope>NUCLEOTIDE SEQUENCE [LARGE SCALE GENOMIC DNA]</scope>
</reference>
<gene>
    <name evidence="4" type="ORF">TCLT_LOCUS1766</name>
</gene>
<name>A0A0N5CNK3_THECL</name>
<dbReference type="PROSITE" id="PS01186">
    <property type="entry name" value="EGF_2"/>
    <property type="match status" value="1"/>
</dbReference>
<keyword evidence="5" id="KW-1185">Reference proteome</keyword>
<dbReference type="OMA" id="NPWSERS"/>
<evidence type="ECO:0000313" key="6">
    <source>
        <dbReference type="WBParaSite" id="TCLT_0000176501-mRNA-1"/>
    </source>
</evidence>
<dbReference type="InterPro" id="IPR000859">
    <property type="entry name" value="CUB_dom"/>
</dbReference>
<proteinExistence type="predicted"/>
<dbReference type="PROSITE" id="PS00022">
    <property type="entry name" value="EGF_1"/>
    <property type="match status" value="1"/>
</dbReference>